<feature type="transmembrane region" description="Helical" evidence="2">
    <location>
        <begin position="123"/>
        <end position="145"/>
    </location>
</feature>
<reference evidence="3 4" key="1">
    <citation type="submission" date="2020-01" db="EMBL/GenBank/DDBJ databases">
        <title>Identification and distribution of gene clusters putatively required for synthesis of sphingolipid metabolism inhibitors in phylogenetically diverse species of the filamentous fungus Fusarium.</title>
        <authorList>
            <person name="Kim H.-S."/>
            <person name="Busman M."/>
            <person name="Brown D.W."/>
            <person name="Divon H."/>
            <person name="Uhlig S."/>
            <person name="Proctor R.H."/>
        </authorList>
    </citation>
    <scope>NUCLEOTIDE SEQUENCE [LARGE SCALE GENOMIC DNA]</scope>
    <source>
        <strain evidence="3 4">NRRL 20459</strain>
    </source>
</reference>
<name>A0A8H4NN77_9HYPO</name>
<evidence type="ECO:0000313" key="3">
    <source>
        <dbReference type="EMBL" id="KAF4444659.1"/>
    </source>
</evidence>
<keyword evidence="2" id="KW-0812">Transmembrane</keyword>
<feature type="transmembrane region" description="Helical" evidence="2">
    <location>
        <begin position="181"/>
        <end position="198"/>
    </location>
</feature>
<evidence type="ECO:0000256" key="1">
    <source>
        <dbReference type="SAM" id="MobiDB-lite"/>
    </source>
</evidence>
<keyword evidence="2" id="KW-0472">Membrane</keyword>
<feature type="region of interest" description="Disordered" evidence="1">
    <location>
        <begin position="1"/>
        <end position="65"/>
    </location>
</feature>
<sequence>MSSNTAYYKADKPNETKEAKSDHQSLLRNRQDSNTDSRVLTQNEDKPTEKTTLLNSDTRHNSPHHPNKFVRYALKSINFLIYAATTQIIHMIVKRAVTLNLPPDASFADNIPSVLLATLDASFQWPTMFLGFLLTLFQLASEVVVNRFLGRHHVQQPSVESSADRTSIPVRQQPTRTSRQALALVGIAIFLSADPYLATRYIPRQ</sequence>
<evidence type="ECO:0000313" key="4">
    <source>
        <dbReference type="Proteomes" id="UP000554235"/>
    </source>
</evidence>
<dbReference type="EMBL" id="JAADYS010003686">
    <property type="protein sequence ID" value="KAF4444659.1"/>
    <property type="molecule type" value="Genomic_DNA"/>
</dbReference>
<keyword evidence="2" id="KW-1133">Transmembrane helix</keyword>
<evidence type="ECO:0000256" key="2">
    <source>
        <dbReference type="SAM" id="Phobius"/>
    </source>
</evidence>
<gene>
    <name evidence="3" type="ORF">FALBO_17218</name>
</gene>
<keyword evidence="4" id="KW-1185">Reference proteome</keyword>
<dbReference type="Proteomes" id="UP000554235">
    <property type="component" value="Unassembled WGS sequence"/>
</dbReference>
<proteinExistence type="predicted"/>
<feature type="transmembrane region" description="Helical" evidence="2">
    <location>
        <begin position="72"/>
        <end position="93"/>
    </location>
</feature>
<protein>
    <submittedName>
        <fullName evidence="3">Uncharacterized protein</fullName>
    </submittedName>
</protein>
<organism evidence="3 4">
    <name type="scientific">Fusarium albosuccineum</name>
    <dbReference type="NCBI Taxonomy" id="1237068"/>
    <lineage>
        <taxon>Eukaryota</taxon>
        <taxon>Fungi</taxon>
        <taxon>Dikarya</taxon>
        <taxon>Ascomycota</taxon>
        <taxon>Pezizomycotina</taxon>
        <taxon>Sordariomycetes</taxon>
        <taxon>Hypocreomycetidae</taxon>
        <taxon>Hypocreales</taxon>
        <taxon>Nectriaceae</taxon>
        <taxon>Fusarium</taxon>
        <taxon>Fusarium decemcellulare species complex</taxon>
    </lineage>
</organism>
<comment type="caution">
    <text evidence="3">The sequence shown here is derived from an EMBL/GenBank/DDBJ whole genome shotgun (WGS) entry which is preliminary data.</text>
</comment>
<feature type="compositionally biased region" description="Basic and acidic residues" evidence="1">
    <location>
        <begin position="9"/>
        <end position="35"/>
    </location>
</feature>
<accession>A0A8H4NN77</accession>
<dbReference type="AlphaFoldDB" id="A0A8H4NN77"/>